<sequence length="30" mass="3483">MPDKHLDKVFVETCNSHSPRLSVMVEQLQN</sequence>
<protein>
    <submittedName>
        <fullName evidence="1">Uncharacterized protein</fullName>
    </submittedName>
</protein>
<reference evidence="1 2" key="1">
    <citation type="journal article" date="2011" name="Genome Res.">
        <title>Phylogeny-wide analysis of social amoeba genomes highlights ancient origins for complex intercellular communication.</title>
        <authorList>
            <person name="Heidel A.J."/>
            <person name="Lawal H.M."/>
            <person name="Felder M."/>
            <person name="Schilde C."/>
            <person name="Helps N.R."/>
            <person name="Tunggal B."/>
            <person name="Rivero F."/>
            <person name="John U."/>
            <person name="Schleicher M."/>
            <person name="Eichinger L."/>
            <person name="Platzer M."/>
            <person name="Noegel A.A."/>
            <person name="Schaap P."/>
            <person name="Gloeckner G."/>
        </authorList>
    </citation>
    <scope>NUCLEOTIDE SEQUENCE [LARGE SCALE GENOMIC DNA]</scope>
    <source>
        <strain evidence="2">ATCC 26659 / Pp 5 / PN500</strain>
    </source>
</reference>
<evidence type="ECO:0000313" key="1">
    <source>
        <dbReference type="EMBL" id="EFA86323.1"/>
    </source>
</evidence>
<dbReference type="GeneID" id="31355647"/>
<comment type="caution">
    <text evidence="1">The sequence shown here is derived from an EMBL/GenBank/DDBJ whole genome shotgun (WGS) entry which is preliminary data.</text>
</comment>
<dbReference type="AlphaFoldDB" id="D3AVK0"/>
<proteinExistence type="predicted"/>
<accession>D3AVK0</accession>
<keyword evidence="2" id="KW-1185">Reference proteome</keyword>
<name>D3AVK0_HETP5</name>
<evidence type="ECO:0000313" key="2">
    <source>
        <dbReference type="Proteomes" id="UP000001396"/>
    </source>
</evidence>
<organism evidence="1 2">
    <name type="scientific">Heterostelium pallidum (strain ATCC 26659 / Pp 5 / PN500)</name>
    <name type="common">Cellular slime mold</name>
    <name type="synonym">Polysphondylium pallidum</name>
    <dbReference type="NCBI Taxonomy" id="670386"/>
    <lineage>
        <taxon>Eukaryota</taxon>
        <taxon>Amoebozoa</taxon>
        <taxon>Evosea</taxon>
        <taxon>Eumycetozoa</taxon>
        <taxon>Dictyostelia</taxon>
        <taxon>Acytosteliales</taxon>
        <taxon>Acytosteliaceae</taxon>
        <taxon>Heterostelium</taxon>
    </lineage>
</organism>
<dbReference type="Proteomes" id="UP000001396">
    <property type="component" value="Unassembled WGS sequence"/>
</dbReference>
<dbReference type="RefSeq" id="XP_020438428.1">
    <property type="nucleotide sequence ID" value="XM_020571154.1"/>
</dbReference>
<dbReference type="EMBL" id="ADBJ01000002">
    <property type="protein sequence ID" value="EFA86323.1"/>
    <property type="molecule type" value="Genomic_DNA"/>
</dbReference>
<dbReference type="InParanoid" id="D3AVK0"/>
<gene>
    <name evidence="1" type="ORF">PPL_00113</name>
</gene>